<dbReference type="Gene3D" id="2.40.170.20">
    <property type="entry name" value="TonB-dependent receptor, beta-barrel domain"/>
    <property type="match status" value="1"/>
</dbReference>
<comment type="subcellular location">
    <subcellularLocation>
        <location evidence="1 14">Cell outer membrane</location>
        <topology evidence="1 14">Multi-pass membrane protein</topology>
    </subcellularLocation>
</comment>
<keyword evidence="11 14" id="KW-0472">Membrane</keyword>
<dbReference type="InterPro" id="IPR037066">
    <property type="entry name" value="Plug_dom_sf"/>
</dbReference>
<dbReference type="InterPro" id="IPR036942">
    <property type="entry name" value="Beta-barrel_TonB_sf"/>
</dbReference>
<feature type="domain" description="TonB-dependent receptor plug" evidence="18">
    <location>
        <begin position="49"/>
        <end position="144"/>
    </location>
</feature>
<evidence type="ECO:0000256" key="3">
    <source>
        <dbReference type="ARBA" id="ARBA00022448"/>
    </source>
</evidence>
<dbReference type="PANTHER" id="PTHR32552:SF68">
    <property type="entry name" value="FERRICHROME OUTER MEMBRANE TRANSPORTER_PHAGE RECEPTOR"/>
    <property type="match status" value="1"/>
</dbReference>
<evidence type="ECO:0000256" key="8">
    <source>
        <dbReference type="ARBA" id="ARBA00023004"/>
    </source>
</evidence>
<evidence type="ECO:0000256" key="4">
    <source>
        <dbReference type="ARBA" id="ARBA00022452"/>
    </source>
</evidence>
<feature type="domain" description="TonB-dependent receptor-like beta-barrel" evidence="17">
    <location>
        <begin position="217"/>
        <end position="650"/>
    </location>
</feature>
<dbReference type="InterPro" id="IPR010105">
    <property type="entry name" value="TonB_sidphr_rcpt"/>
</dbReference>
<evidence type="ECO:0000259" key="17">
    <source>
        <dbReference type="Pfam" id="PF00593"/>
    </source>
</evidence>
<evidence type="ECO:0000256" key="10">
    <source>
        <dbReference type="ARBA" id="ARBA00023077"/>
    </source>
</evidence>
<keyword evidence="12" id="KW-0675">Receptor</keyword>
<dbReference type="CDD" id="cd01347">
    <property type="entry name" value="ligand_gated_channel"/>
    <property type="match status" value="1"/>
</dbReference>
<keyword evidence="6 14" id="KW-0812">Transmembrane</keyword>
<dbReference type="PROSITE" id="PS52016">
    <property type="entry name" value="TONB_DEPENDENT_REC_3"/>
    <property type="match status" value="1"/>
</dbReference>
<feature type="region of interest" description="Disordered" evidence="16">
    <location>
        <begin position="433"/>
        <end position="453"/>
    </location>
</feature>
<accession>A0ABQ1EZD4</accession>
<keyword evidence="8" id="KW-0408">Iron</keyword>
<evidence type="ECO:0000256" key="7">
    <source>
        <dbReference type="ARBA" id="ARBA00022729"/>
    </source>
</evidence>
<feature type="compositionally biased region" description="Basic and acidic residues" evidence="16">
    <location>
        <begin position="433"/>
        <end position="447"/>
    </location>
</feature>
<sequence>MHAAVALGAVALSTQAHADEAERSDIIVTADRLDYTPKQVSAVKIDAPLKDIPQTVDVVTEAVMRDQRALSMQDVLKNIPGVGFSHGDGQRDQVSIRGFSAIADQFVDGLRDDALYFRDLSNIERVEVIKGPASVLFGRGSSGGLINRVTKKPGVNLGEIGISYGSWDDRRAEADIGIAPEGSIAAFRLTGAIERADGFRSQQFLRRETIAPSVSLKLSDRTQLLVQGDYLRDRRVTDFGIPAFQGRPVDVPRSTYYGSANARKDDYSQSKVYSGTVTLTHRIDDDTSIRNALRYYDYRLDRQNTLVGSVNEVARTASLNRSALDRNEHGWFDQLELMRKVRFAGMEHQLLFGVEVGRQIKDVATYSRNGIATVDLFNPVLPVITTNGSLTADNRGTFDTLGYYVQDLVSIGEHLKALVGARYDRFKQATDDHLPGRSDLSRTDTKGSPRAGLVWQPTESQSYYVSWSRSFQPSGEAFSIAANNADIAPEKTENKEAGAKFNFLDGRIVTTISAFNLRRSGIKAANPAAPTVLIPIGVQRTRGIELSGTVNLENGWRAILGYAYLDAKIADSANAALIGKRATITPRHAANAWIAKDFSDSFGLGAGGNYVSNRFADPANTVTLPSYFTADAMAWYRLGPITAQVNVTNIFDKHYIVSGHGTSANLNLPGAPRAAMLTLRYNFMGGRD</sequence>
<evidence type="ECO:0000256" key="1">
    <source>
        <dbReference type="ARBA" id="ARBA00004571"/>
    </source>
</evidence>
<evidence type="ECO:0000313" key="20">
    <source>
        <dbReference type="Proteomes" id="UP000628109"/>
    </source>
</evidence>
<gene>
    <name evidence="19" type="ORF">GCM10019071_25450</name>
</gene>
<keyword evidence="10 15" id="KW-0798">TonB box</keyword>
<keyword evidence="3 14" id="KW-0813">Transport</keyword>
<comment type="similarity">
    <text evidence="2 14 15">Belongs to the TonB-dependent receptor family.</text>
</comment>
<dbReference type="InterPro" id="IPR012910">
    <property type="entry name" value="Plug_dom"/>
</dbReference>
<evidence type="ECO:0000256" key="13">
    <source>
        <dbReference type="ARBA" id="ARBA00023237"/>
    </source>
</evidence>
<dbReference type="EMBL" id="BMDU01000005">
    <property type="protein sequence ID" value="GFZ94086.1"/>
    <property type="molecule type" value="Genomic_DNA"/>
</dbReference>
<dbReference type="Pfam" id="PF00593">
    <property type="entry name" value="TonB_dep_Rec_b-barrel"/>
    <property type="match status" value="1"/>
</dbReference>
<evidence type="ECO:0000256" key="6">
    <source>
        <dbReference type="ARBA" id="ARBA00022692"/>
    </source>
</evidence>
<dbReference type="Gene3D" id="2.170.130.10">
    <property type="entry name" value="TonB-dependent receptor, plug domain"/>
    <property type="match status" value="1"/>
</dbReference>
<dbReference type="Proteomes" id="UP000628109">
    <property type="component" value="Unassembled WGS sequence"/>
</dbReference>
<dbReference type="InterPro" id="IPR000531">
    <property type="entry name" value="Beta-barrel_TonB"/>
</dbReference>
<keyword evidence="7" id="KW-0732">Signal</keyword>
<evidence type="ECO:0000256" key="12">
    <source>
        <dbReference type="ARBA" id="ARBA00023170"/>
    </source>
</evidence>
<proteinExistence type="inferred from homology"/>
<dbReference type="NCBIfam" id="TIGR01783">
    <property type="entry name" value="TonB-siderophor"/>
    <property type="match status" value="1"/>
</dbReference>
<evidence type="ECO:0000256" key="2">
    <source>
        <dbReference type="ARBA" id="ARBA00009810"/>
    </source>
</evidence>
<protein>
    <submittedName>
        <fullName evidence="19">Ligand-gated channel protein</fullName>
    </submittedName>
</protein>
<evidence type="ECO:0000256" key="16">
    <source>
        <dbReference type="SAM" id="MobiDB-lite"/>
    </source>
</evidence>
<evidence type="ECO:0000256" key="11">
    <source>
        <dbReference type="ARBA" id="ARBA00023136"/>
    </source>
</evidence>
<keyword evidence="20" id="KW-1185">Reference proteome</keyword>
<evidence type="ECO:0000256" key="9">
    <source>
        <dbReference type="ARBA" id="ARBA00023065"/>
    </source>
</evidence>
<evidence type="ECO:0000256" key="5">
    <source>
        <dbReference type="ARBA" id="ARBA00022496"/>
    </source>
</evidence>
<keyword evidence="9" id="KW-0406">Ion transport</keyword>
<dbReference type="RefSeq" id="WP_229742613.1">
    <property type="nucleotide sequence ID" value="NZ_BMDU01000005.1"/>
</dbReference>
<evidence type="ECO:0000256" key="15">
    <source>
        <dbReference type="RuleBase" id="RU003357"/>
    </source>
</evidence>
<comment type="caution">
    <text evidence="19">The sequence shown here is derived from an EMBL/GenBank/DDBJ whole genome shotgun (WGS) entry which is preliminary data.</text>
</comment>
<reference evidence="20" key="1">
    <citation type="journal article" date="2019" name="Int. J. Syst. Evol. Microbiol.">
        <title>The Global Catalogue of Microorganisms (GCM) 10K type strain sequencing project: providing services to taxonomists for standard genome sequencing and annotation.</title>
        <authorList>
            <consortium name="The Broad Institute Genomics Platform"/>
            <consortium name="The Broad Institute Genome Sequencing Center for Infectious Disease"/>
            <person name="Wu L."/>
            <person name="Ma J."/>
        </authorList>
    </citation>
    <scope>NUCLEOTIDE SEQUENCE [LARGE SCALE GENOMIC DNA]</scope>
    <source>
        <strain evidence="20">CCM 7327</strain>
    </source>
</reference>
<evidence type="ECO:0000259" key="18">
    <source>
        <dbReference type="Pfam" id="PF07715"/>
    </source>
</evidence>
<dbReference type="InterPro" id="IPR039426">
    <property type="entry name" value="TonB-dep_rcpt-like"/>
</dbReference>
<organism evidence="19 20">
    <name type="scientific">Sphingobium fuliginis (strain ATCC 27551)</name>
    <dbReference type="NCBI Taxonomy" id="336203"/>
    <lineage>
        <taxon>Bacteria</taxon>
        <taxon>Pseudomonadati</taxon>
        <taxon>Pseudomonadota</taxon>
        <taxon>Alphaproteobacteria</taxon>
        <taxon>Sphingomonadales</taxon>
        <taxon>Sphingomonadaceae</taxon>
        <taxon>Sphingobium</taxon>
    </lineage>
</organism>
<keyword evidence="13 14" id="KW-0998">Cell outer membrane</keyword>
<evidence type="ECO:0000313" key="19">
    <source>
        <dbReference type="EMBL" id="GFZ94086.1"/>
    </source>
</evidence>
<name>A0ABQ1EZD4_SPHSA</name>
<keyword evidence="4 14" id="KW-1134">Transmembrane beta strand</keyword>
<evidence type="ECO:0000256" key="14">
    <source>
        <dbReference type="PROSITE-ProRule" id="PRU01360"/>
    </source>
</evidence>
<keyword evidence="5" id="KW-0410">Iron transport</keyword>
<dbReference type="PANTHER" id="PTHR32552">
    <property type="entry name" value="FERRICHROME IRON RECEPTOR-RELATED"/>
    <property type="match status" value="1"/>
</dbReference>
<dbReference type="SUPFAM" id="SSF56935">
    <property type="entry name" value="Porins"/>
    <property type="match status" value="1"/>
</dbReference>
<dbReference type="Pfam" id="PF07715">
    <property type="entry name" value="Plug"/>
    <property type="match status" value="1"/>
</dbReference>